<proteinExistence type="predicted"/>
<reference evidence="1 2" key="1">
    <citation type="submission" date="2019-05" db="EMBL/GenBank/DDBJ databases">
        <authorList>
            <consortium name="Pathogen Informatics"/>
        </authorList>
    </citation>
    <scope>NUCLEOTIDE SEQUENCE [LARGE SCALE GENOMIC DNA]</scope>
    <source>
        <strain evidence="1 2">NCTC11429</strain>
    </source>
</reference>
<protein>
    <submittedName>
        <fullName evidence="1">Uncharacterized protein</fullName>
    </submittedName>
</protein>
<gene>
    <name evidence="1" type="ORF">NCTC11429_01092</name>
</gene>
<evidence type="ECO:0000313" key="1">
    <source>
        <dbReference type="EMBL" id="VTR32946.1"/>
    </source>
</evidence>
<dbReference type="STRING" id="1123265.GCA_000686625_04009"/>
<accession>A0A4U9UI66</accession>
<organism evidence="1 2">
    <name type="scientific">Sphingobacterium thalpophilum</name>
    <dbReference type="NCBI Taxonomy" id="259"/>
    <lineage>
        <taxon>Bacteria</taxon>
        <taxon>Pseudomonadati</taxon>
        <taxon>Bacteroidota</taxon>
        <taxon>Sphingobacteriia</taxon>
        <taxon>Sphingobacteriales</taxon>
        <taxon>Sphingobacteriaceae</taxon>
        <taxon>Sphingobacterium</taxon>
    </lineage>
</organism>
<dbReference type="Proteomes" id="UP000308196">
    <property type="component" value="Chromosome"/>
</dbReference>
<sequence length="406" mass="48921">METKYHIKYPEEGDHIIECQQEELKRFFEKNKLWELKQDLNEMTRDILSYEQTEKDYSKLIKRLKFLVNYGWDLVFQDHKYQIRFEQESVTYAKNPFYLKKSAQSAEFRQRNSGLSGFYGDITSLTLKEASDIYAVLNKFYNEISVVSWLKLLDDWLYASEQEGGLWEFVQSDENPIKTQRFLLNLLESLYLFSRPDFLSSVVEYPTIYLFNSRTSYKDMDLDIDAVDQYNPYFWLEHVFSSKSLDDYIADLNYLYKSREEDSNDSRSNRDIFQMGREIRILIETVWINIQCNILPYDFTRAIDGEVMEKDEINRRITELLKAISPDRPVELQDLIGSIFEREWKVRSYRQIIDDLVEHRICNRLAGWYYIHCKIEEMELLVQICYLMLLEIRKQKIEGKLRWSQL</sequence>
<dbReference type="AlphaFoldDB" id="A0A4U9UI66"/>
<dbReference type="EMBL" id="LR590484">
    <property type="protein sequence ID" value="VTR32946.1"/>
    <property type="molecule type" value="Genomic_DNA"/>
</dbReference>
<dbReference type="RefSeq" id="WP_028070682.1">
    <property type="nucleotide sequence ID" value="NZ_CP141191.1"/>
</dbReference>
<dbReference type="GeneID" id="78461869"/>
<dbReference type="KEGG" id="stha:NCTC11429_01092"/>
<name>A0A4U9UI66_9SPHI</name>
<evidence type="ECO:0000313" key="2">
    <source>
        <dbReference type="Proteomes" id="UP000308196"/>
    </source>
</evidence>